<name>A0A399QUH5_9PROT</name>
<keyword evidence="7" id="KW-1185">Reference proteome</keyword>
<dbReference type="RefSeq" id="WP_119380394.1">
    <property type="nucleotide sequence ID" value="NZ_QWGB01000009.1"/>
</dbReference>
<dbReference type="CDD" id="cd04785">
    <property type="entry name" value="HTH_CadR-PbrR-like"/>
    <property type="match status" value="1"/>
</dbReference>
<proteinExistence type="predicted"/>
<dbReference type="PROSITE" id="PS50937">
    <property type="entry name" value="HTH_MERR_2"/>
    <property type="match status" value="1"/>
</dbReference>
<organism evidence="6 7">
    <name type="scientific">Henriciella barbarensis</name>
    <dbReference type="NCBI Taxonomy" id="86342"/>
    <lineage>
        <taxon>Bacteria</taxon>
        <taxon>Pseudomonadati</taxon>
        <taxon>Pseudomonadota</taxon>
        <taxon>Alphaproteobacteria</taxon>
        <taxon>Hyphomonadales</taxon>
        <taxon>Hyphomonadaceae</taxon>
        <taxon>Henriciella</taxon>
    </lineage>
</organism>
<dbReference type="InterPro" id="IPR009061">
    <property type="entry name" value="DNA-bd_dom_put_sf"/>
</dbReference>
<dbReference type="PROSITE" id="PS00552">
    <property type="entry name" value="HTH_MERR_1"/>
    <property type="match status" value="1"/>
</dbReference>
<dbReference type="SUPFAM" id="SSF46955">
    <property type="entry name" value="Putative DNA-binding domain"/>
    <property type="match status" value="1"/>
</dbReference>
<keyword evidence="2" id="KW-0805">Transcription regulation</keyword>
<dbReference type="Proteomes" id="UP000265431">
    <property type="component" value="Unassembled WGS sequence"/>
</dbReference>
<dbReference type="PANTHER" id="PTHR30204">
    <property type="entry name" value="REDOX-CYCLING DRUG-SENSING TRANSCRIPTIONAL ACTIVATOR SOXR"/>
    <property type="match status" value="1"/>
</dbReference>
<dbReference type="AlphaFoldDB" id="A0A399QUH5"/>
<dbReference type="Gene3D" id="1.10.1660.10">
    <property type="match status" value="1"/>
</dbReference>
<accession>A0A399QUH5</accession>
<dbReference type="Pfam" id="PF09278">
    <property type="entry name" value="MerR-DNA-bind"/>
    <property type="match status" value="1"/>
</dbReference>
<sequence>MSSMTIGKLSAATGVKVTTIRYYESIDLLEEPARSASGQRLYGDAAVERLGFIRHARDLGFPVAAIRELISLQVDPGRDCDLVDQIARRQLGEVRRRLTQLEALEAELKRMITACEGGKVANCSVLAALGHHEQCPRE</sequence>
<evidence type="ECO:0000259" key="5">
    <source>
        <dbReference type="PROSITE" id="PS50937"/>
    </source>
</evidence>
<evidence type="ECO:0000256" key="4">
    <source>
        <dbReference type="ARBA" id="ARBA00023163"/>
    </source>
</evidence>
<dbReference type="GO" id="GO:0003677">
    <property type="term" value="F:DNA binding"/>
    <property type="evidence" value="ECO:0007669"/>
    <property type="project" value="UniProtKB-KW"/>
</dbReference>
<dbReference type="InterPro" id="IPR000551">
    <property type="entry name" value="MerR-type_HTH_dom"/>
</dbReference>
<dbReference type="GO" id="GO:0003700">
    <property type="term" value="F:DNA-binding transcription factor activity"/>
    <property type="evidence" value="ECO:0007669"/>
    <property type="project" value="InterPro"/>
</dbReference>
<dbReference type="Pfam" id="PF00376">
    <property type="entry name" value="MerR"/>
    <property type="match status" value="1"/>
</dbReference>
<dbReference type="EMBL" id="QWGB01000009">
    <property type="protein sequence ID" value="RIJ21242.1"/>
    <property type="molecule type" value="Genomic_DNA"/>
</dbReference>
<evidence type="ECO:0000313" key="6">
    <source>
        <dbReference type="EMBL" id="RIJ21242.1"/>
    </source>
</evidence>
<gene>
    <name evidence="6" type="ORF">D1224_13020</name>
</gene>
<dbReference type="OrthoDB" id="9802944at2"/>
<comment type="caution">
    <text evidence="6">The sequence shown here is derived from an EMBL/GenBank/DDBJ whole genome shotgun (WGS) entry which is preliminary data.</text>
</comment>
<dbReference type="PANTHER" id="PTHR30204:SF69">
    <property type="entry name" value="MERR-FAMILY TRANSCRIPTIONAL REGULATOR"/>
    <property type="match status" value="1"/>
</dbReference>
<protein>
    <submittedName>
        <fullName evidence="6">MerR family transcriptional regulator</fullName>
    </submittedName>
</protein>
<dbReference type="SMART" id="SM00422">
    <property type="entry name" value="HTH_MERR"/>
    <property type="match status" value="1"/>
</dbReference>
<dbReference type="InterPro" id="IPR047057">
    <property type="entry name" value="MerR_fam"/>
</dbReference>
<evidence type="ECO:0000256" key="2">
    <source>
        <dbReference type="ARBA" id="ARBA00023015"/>
    </source>
</evidence>
<keyword evidence="3" id="KW-0238">DNA-binding</keyword>
<reference evidence="6 7" key="1">
    <citation type="submission" date="2018-08" db="EMBL/GenBank/DDBJ databases">
        <title>Henriciella mobilis sp. nov., isolated from seawater.</title>
        <authorList>
            <person name="Cheng H."/>
            <person name="Wu Y.-H."/>
            <person name="Xu X.-W."/>
            <person name="Guo L.-L."/>
        </authorList>
    </citation>
    <scope>NUCLEOTIDE SEQUENCE [LARGE SCALE GENOMIC DNA]</scope>
    <source>
        <strain evidence="6 7">CCUG66934</strain>
    </source>
</reference>
<keyword evidence="4" id="KW-0804">Transcription</keyword>
<evidence type="ECO:0000313" key="7">
    <source>
        <dbReference type="Proteomes" id="UP000265431"/>
    </source>
</evidence>
<dbReference type="InterPro" id="IPR015358">
    <property type="entry name" value="Tscrpt_reg_MerR_DNA-bd"/>
</dbReference>
<dbReference type="PRINTS" id="PR00040">
    <property type="entry name" value="HTHMERR"/>
</dbReference>
<feature type="domain" description="HTH merR-type" evidence="5">
    <location>
        <begin position="3"/>
        <end position="72"/>
    </location>
</feature>
<evidence type="ECO:0000256" key="1">
    <source>
        <dbReference type="ARBA" id="ARBA00022491"/>
    </source>
</evidence>
<evidence type="ECO:0000256" key="3">
    <source>
        <dbReference type="ARBA" id="ARBA00023125"/>
    </source>
</evidence>
<keyword evidence="1" id="KW-0678">Repressor</keyword>